<dbReference type="OrthoDB" id="9795543at2"/>
<keyword evidence="2 4" id="KW-0548">Nucleotidyltransferase</keyword>
<dbReference type="SUPFAM" id="SSF52374">
    <property type="entry name" value="Nucleotidylyl transferase"/>
    <property type="match status" value="1"/>
</dbReference>
<organism evidence="4 5">
    <name type="scientific">Sphingobacterium corticibacterium</name>
    <dbReference type="NCBI Taxonomy" id="2484746"/>
    <lineage>
        <taxon>Bacteria</taxon>
        <taxon>Pseudomonadati</taxon>
        <taxon>Bacteroidota</taxon>
        <taxon>Sphingobacteriia</taxon>
        <taxon>Sphingobacteriales</taxon>
        <taxon>Sphingobacteriaceae</taxon>
        <taxon>Sphingobacterium</taxon>
    </lineage>
</organism>
<dbReference type="GO" id="GO:0016779">
    <property type="term" value="F:nucleotidyltransferase activity"/>
    <property type="evidence" value="ECO:0007669"/>
    <property type="project" value="UniProtKB-KW"/>
</dbReference>
<dbReference type="InterPro" id="IPR014729">
    <property type="entry name" value="Rossmann-like_a/b/a_fold"/>
</dbReference>
<evidence type="ECO:0000256" key="1">
    <source>
        <dbReference type="ARBA" id="ARBA00022679"/>
    </source>
</evidence>
<protein>
    <submittedName>
        <fullName evidence="4">Glycerol-3-phosphate cytidylyltransferase</fullName>
    </submittedName>
</protein>
<feature type="domain" description="Cytidyltransferase-like" evidence="3">
    <location>
        <begin position="9"/>
        <end position="99"/>
    </location>
</feature>
<dbReference type="NCBIfam" id="TIGR00125">
    <property type="entry name" value="cyt_tran_rel"/>
    <property type="match status" value="1"/>
</dbReference>
<evidence type="ECO:0000313" key="5">
    <source>
        <dbReference type="Proteomes" id="UP000292855"/>
    </source>
</evidence>
<dbReference type="InterPro" id="IPR050385">
    <property type="entry name" value="Archaeal_FAD_synthase"/>
</dbReference>
<dbReference type="PANTHER" id="PTHR43793:SF1">
    <property type="entry name" value="FAD SYNTHASE"/>
    <property type="match status" value="1"/>
</dbReference>
<dbReference type="InterPro" id="IPR004821">
    <property type="entry name" value="Cyt_trans-like"/>
</dbReference>
<keyword evidence="1 4" id="KW-0808">Transferase</keyword>
<keyword evidence="5" id="KW-1185">Reference proteome</keyword>
<dbReference type="AlphaFoldDB" id="A0A4Q6Y0H3"/>
<dbReference type="RefSeq" id="WP_130140934.1">
    <property type="nucleotide sequence ID" value="NZ_SGIT01000001.1"/>
</dbReference>
<dbReference type="Gene3D" id="3.40.50.620">
    <property type="entry name" value="HUPs"/>
    <property type="match status" value="1"/>
</dbReference>
<evidence type="ECO:0000256" key="2">
    <source>
        <dbReference type="ARBA" id="ARBA00022695"/>
    </source>
</evidence>
<gene>
    <name evidence="4" type="ORF">EWE74_07950</name>
</gene>
<accession>A0A4Q6Y0H3</accession>
<dbReference type="EMBL" id="SGIT01000001">
    <property type="protein sequence ID" value="RZF62709.1"/>
    <property type="molecule type" value="Genomic_DNA"/>
</dbReference>
<reference evidence="4 5" key="1">
    <citation type="submission" date="2019-02" db="EMBL/GenBank/DDBJ databases">
        <authorList>
            <person name="Li Y."/>
        </authorList>
    </citation>
    <scope>NUCLEOTIDE SEQUENCE [LARGE SCALE GENOMIC DNA]</scope>
    <source>
        <strain evidence="4 5">30C10-4-7</strain>
    </source>
</reference>
<name>A0A4Q6Y0H3_9SPHI</name>
<dbReference type="Pfam" id="PF01467">
    <property type="entry name" value="CTP_transf_like"/>
    <property type="match status" value="1"/>
</dbReference>
<evidence type="ECO:0000259" key="3">
    <source>
        <dbReference type="Pfam" id="PF01467"/>
    </source>
</evidence>
<sequence>MKIGITFSAFDLLHAGHIKMLEDAKEQCDFLICGVQTDPTLDRPEKNKPTQTVFERYMQLRGCKHVDMIIPYATEQDLEDILRSYKIHVRILGDEYKDKNFTGRKYCEEKGIELYFNRRENRFSSSSLRKIIAKKQCEEPVSIVHLKENMELPLQRLNA</sequence>
<evidence type="ECO:0000313" key="4">
    <source>
        <dbReference type="EMBL" id="RZF62709.1"/>
    </source>
</evidence>
<proteinExistence type="predicted"/>
<dbReference type="PANTHER" id="PTHR43793">
    <property type="entry name" value="FAD SYNTHASE"/>
    <property type="match status" value="1"/>
</dbReference>
<comment type="caution">
    <text evidence="4">The sequence shown here is derived from an EMBL/GenBank/DDBJ whole genome shotgun (WGS) entry which is preliminary data.</text>
</comment>
<dbReference type="Proteomes" id="UP000292855">
    <property type="component" value="Unassembled WGS sequence"/>
</dbReference>